<protein>
    <submittedName>
        <fullName evidence="1">Uncharacterized protein</fullName>
    </submittedName>
</protein>
<dbReference type="EMBL" id="GBXM01011458">
    <property type="protein sequence ID" value="JAH97119.1"/>
    <property type="molecule type" value="Transcribed_RNA"/>
</dbReference>
<proteinExistence type="predicted"/>
<accession>A0A0E9X3F3</accession>
<reference evidence="1" key="2">
    <citation type="journal article" date="2015" name="Fish Shellfish Immunol.">
        <title>Early steps in the European eel (Anguilla anguilla)-Vibrio vulnificus interaction in the gills: Role of the RtxA13 toxin.</title>
        <authorList>
            <person name="Callol A."/>
            <person name="Pajuelo D."/>
            <person name="Ebbesson L."/>
            <person name="Teles M."/>
            <person name="MacKenzie S."/>
            <person name="Amaro C."/>
        </authorList>
    </citation>
    <scope>NUCLEOTIDE SEQUENCE</scope>
</reference>
<evidence type="ECO:0000313" key="1">
    <source>
        <dbReference type="EMBL" id="JAH97119.1"/>
    </source>
</evidence>
<dbReference type="AlphaFoldDB" id="A0A0E9X3F3"/>
<sequence>MCLIHKCYIQNIFRQNLQLFILILESEFLEVPSSTYLSYLISGSEVYTWVLFEQSCSDERMFVCEAANYPANSEFSANI</sequence>
<name>A0A0E9X3F3_ANGAN</name>
<reference evidence="1" key="1">
    <citation type="submission" date="2014-11" db="EMBL/GenBank/DDBJ databases">
        <authorList>
            <person name="Amaro Gonzalez C."/>
        </authorList>
    </citation>
    <scope>NUCLEOTIDE SEQUENCE</scope>
</reference>
<organism evidence="1">
    <name type="scientific">Anguilla anguilla</name>
    <name type="common">European freshwater eel</name>
    <name type="synonym">Muraena anguilla</name>
    <dbReference type="NCBI Taxonomy" id="7936"/>
    <lineage>
        <taxon>Eukaryota</taxon>
        <taxon>Metazoa</taxon>
        <taxon>Chordata</taxon>
        <taxon>Craniata</taxon>
        <taxon>Vertebrata</taxon>
        <taxon>Euteleostomi</taxon>
        <taxon>Actinopterygii</taxon>
        <taxon>Neopterygii</taxon>
        <taxon>Teleostei</taxon>
        <taxon>Anguilliformes</taxon>
        <taxon>Anguillidae</taxon>
        <taxon>Anguilla</taxon>
    </lineage>
</organism>